<sequence length="198" mass="21221">MNQALQSRASVARQRQQGVSLLVVLLLLIVMSILGIAVLRSSAMQERMSANMVDRNEAMQAAETGLLIAQNSVIRGTFNPMWDGGQTYTSLRTAAGKTCSANGYCDRSNPANAATWQTASPPASAAYVTLPTGKGSYAFTVEYLGKAQGASEETRGVCETSNVPRYQCERPMFRVTSYGRGRGVSTVVLQANVVSQAR</sequence>
<reference evidence="4 5" key="1">
    <citation type="submission" date="2019-06" db="EMBL/GenBank/DDBJ databases">
        <title>Thermomonas aquatica sp. nov., isolated from an industrial wastewater treatment plant.</title>
        <authorList>
            <person name="Jeon J.H."/>
            <person name="Park D.-S."/>
        </authorList>
    </citation>
    <scope>NUCLEOTIDE SEQUENCE [LARGE SCALE GENOMIC DNA]</scope>
    <source>
        <strain evidence="4 5">SY21</strain>
    </source>
</reference>
<dbReference type="KEGG" id="thes:FHQ07_12620"/>
<evidence type="ECO:0000313" key="4">
    <source>
        <dbReference type="EMBL" id="QDA58092.1"/>
    </source>
</evidence>
<dbReference type="Pfam" id="PF14341">
    <property type="entry name" value="PilX_N"/>
    <property type="match status" value="1"/>
</dbReference>
<protein>
    <submittedName>
        <fullName evidence="4">Uncharacterized protein</fullName>
    </submittedName>
</protein>
<dbReference type="AlphaFoldDB" id="A0A5B7ZW75"/>
<evidence type="ECO:0000256" key="1">
    <source>
        <dbReference type="SAM" id="Phobius"/>
    </source>
</evidence>
<dbReference type="EMBL" id="CP040871">
    <property type="protein sequence ID" value="QDA58092.1"/>
    <property type="molecule type" value="Genomic_DNA"/>
</dbReference>
<proteinExistence type="predicted"/>
<dbReference type="Proteomes" id="UP000308149">
    <property type="component" value="Chromosome"/>
</dbReference>
<keyword evidence="1" id="KW-0472">Membrane</keyword>
<dbReference type="Pfam" id="PF13681">
    <property type="entry name" value="PilX"/>
    <property type="match status" value="1"/>
</dbReference>
<name>A0A5B7ZW75_9GAMM</name>
<organism evidence="4 5">
    <name type="scientific">Thermomonas aquatica</name>
    <dbReference type="NCBI Taxonomy" id="2202149"/>
    <lineage>
        <taxon>Bacteria</taxon>
        <taxon>Pseudomonadati</taxon>
        <taxon>Pseudomonadota</taxon>
        <taxon>Gammaproteobacteria</taxon>
        <taxon>Lysobacterales</taxon>
        <taxon>Lysobacteraceae</taxon>
        <taxon>Thermomonas</taxon>
    </lineage>
</organism>
<dbReference type="OrthoDB" id="5801860at2"/>
<accession>A0A5B7ZW75</accession>
<evidence type="ECO:0000259" key="3">
    <source>
        <dbReference type="Pfam" id="PF14341"/>
    </source>
</evidence>
<keyword evidence="1" id="KW-1133">Transmembrane helix</keyword>
<dbReference type="InterPro" id="IPR025205">
    <property type="entry name" value="PilX/PilW_C"/>
</dbReference>
<evidence type="ECO:0000313" key="5">
    <source>
        <dbReference type="Proteomes" id="UP000308149"/>
    </source>
</evidence>
<feature type="domain" description="Type 4 fimbrial biogenesis protein PilX N-terminal" evidence="3">
    <location>
        <begin position="17"/>
        <end position="66"/>
    </location>
</feature>
<keyword evidence="1" id="KW-0812">Transmembrane</keyword>
<dbReference type="RefSeq" id="WP_139717224.1">
    <property type="nucleotide sequence ID" value="NZ_CP040871.1"/>
</dbReference>
<gene>
    <name evidence="4" type="ORF">FHQ07_12620</name>
</gene>
<keyword evidence="5" id="KW-1185">Reference proteome</keyword>
<evidence type="ECO:0000259" key="2">
    <source>
        <dbReference type="Pfam" id="PF13681"/>
    </source>
</evidence>
<feature type="transmembrane region" description="Helical" evidence="1">
    <location>
        <begin position="20"/>
        <end position="39"/>
    </location>
</feature>
<dbReference type="InterPro" id="IPR025746">
    <property type="entry name" value="PilX_N_dom"/>
</dbReference>
<feature type="domain" description="PilX/PilW C-terminal" evidence="2">
    <location>
        <begin position="102"/>
        <end position="193"/>
    </location>
</feature>